<keyword evidence="17" id="KW-1133">Transmembrane helix</keyword>
<organism evidence="18 19">
    <name type="scientific">Sanghuangporus baumii</name>
    <name type="common">Phellinus baumii</name>
    <dbReference type="NCBI Taxonomy" id="108892"/>
    <lineage>
        <taxon>Eukaryota</taxon>
        <taxon>Fungi</taxon>
        <taxon>Dikarya</taxon>
        <taxon>Basidiomycota</taxon>
        <taxon>Agaricomycotina</taxon>
        <taxon>Agaricomycetes</taxon>
        <taxon>Hymenochaetales</taxon>
        <taxon>Hymenochaetaceae</taxon>
        <taxon>Sanghuangporus</taxon>
    </lineage>
</organism>
<evidence type="ECO:0000256" key="10">
    <source>
        <dbReference type="ARBA" id="ARBA00043675"/>
    </source>
</evidence>
<sequence length="478" mass="52775">MEASITTAEAEPLLGQPRAALPRHLTRRKLKRFLILAAILLFILGIDLLFSALSGSSYEVKPVSPKIQLPGSIKHSWAQYTPYFSFSEYTKPPSDCRITQVNILQRHGARFPASNENEPEGIEAALANLKSASVFLDPRLEFIKDYTYKLGEDDLVAFGAAQSFDTGQYDYTRYKHLVSKYSVPFVRASRDQRVIDSATNWTSGFGHASRGNPAPSLNVIIEESPNSNSTLNNGMCPNAGDASRQMGIWEDIYATNIASRLNASVPGATVTAADVTNLISLCALETVANIEPSGFCDIFDPSEFESFEYYGDLRKYYGTGYGQELGPVQGVGYVNELIARLTESPVRDNTQTNRTLDSDPSTFPLNRKIYGDFSHENEIVAIYGALGLFRQPDDLDPTSPDPERTWIASYLVPFSARLVTERLDCSGIVSVRMLVNDRLQPLGFCGSGDDGICTLDAFLQSQEYARNDGNGDFEKCFD</sequence>
<dbReference type="EMBL" id="LNZH02000194">
    <property type="protein sequence ID" value="OCB87186.1"/>
    <property type="molecule type" value="Genomic_DNA"/>
</dbReference>
<evidence type="ECO:0000313" key="19">
    <source>
        <dbReference type="Proteomes" id="UP000757232"/>
    </source>
</evidence>
<dbReference type="InterPro" id="IPR000560">
    <property type="entry name" value="His_Pase_clade-2"/>
</dbReference>
<keyword evidence="19" id="KW-1185">Reference proteome</keyword>
<protein>
    <recommendedName>
        <fullName evidence="14">Phytase A</fullName>
    </recommendedName>
    <alternativeName>
        <fullName evidence="15">Histidine acid phosphatase phyA</fullName>
    </alternativeName>
    <alternativeName>
        <fullName evidence="8">Myo-inositol hexakisphosphate phosphohydrolase A</fullName>
    </alternativeName>
    <alternativeName>
        <fullName evidence="7">Myo-inositol-hexaphosphate 3-phosphohydrolase A</fullName>
    </alternativeName>
</protein>
<evidence type="ECO:0000256" key="4">
    <source>
        <dbReference type="ARBA" id="ARBA00022801"/>
    </source>
</evidence>
<evidence type="ECO:0000256" key="6">
    <source>
        <dbReference type="ARBA" id="ARBA00023180"/>
    </source>
</evidence>
<reference evidence="18" key="1">
    <citation type="submission" date="2016-06" db="EMBL/GenBank/DDBJ databases">
        <title>Draft Genome sequence of the fungus Inonotus baumii.</title>
        <authorList>
            <person name="Zhu H."/>
            <person name="Lin W."/>
        </authorList>
    </citation>
    <scope>NUCLEOTIDE SEQUENCE</scope>
    <source>
        <strain evidence="18">821</strain>
    </source>
</reference>
<dbReference type="Pfam" id="PF00328">
    <property type="entry name" value="His_Phos_2"/>
    <property type="match status" value="1"/>
</dbReference>
<comment type="catalytic activity">
    <reaction evidence="11">
        <text>1D-myo-inositol 1,2,6-trisphosphate + H2O = 1D-myo-inositol 1,2-bisphosphate + phosphate</text>
        <dbReference type="Rhea" id="RHEA:77131"/>
        <dbReference type="ChEBI" id="CHEBI:15377"/>
        <dbReference type="ChEBI" id="CHEBI:43474"/>
        <dbReference type="ChEBI" id="CHEBI:195537"/>
        <dbReference type="ChEBI" id="CHEBI:195539"/>
    </reaction>
    <physiologicalReaction direction="left-to-right" evidence="11">
        <dbReference type="Rhea" id="RHEA:77132"/>
    </physiologicalReaction>
</comment>
<dbReference type="InterPro" id="IPR016274">
    <property type="entry name" value="Histidine_acid_Pase_euk"/>
</dbReference>
<evidence type="ECO:0000256" key="15">
    <source>
        <dbReference type="ARBA" id="ARBA00044262"/>
    </source>
</evidence>
<dbReference type="OrthoDB" id="6509975at2759"/>
<keyword evidence="17" id="KW-0472">Membrane</keyword>
<dbReference type="AlphaFoldDB" id="A0A9Q5HWF9"/>
<dbReference type="InterPro" id="IPR029033">
    <property type="entry name" value="His_PPase_superfam"/>
</dbReference>
<evidence type="ECO:0000256" key="8">
    <source>
        <dbReference type="ARBA" id="ARBA00042300"/>
    </source>
</evidence>
<evidence type="ECO:0000256" key="16">
    <source>
        <dbReference type="PIRSR" id="PIRSR000894-2"/>
    </source>
</evidence>
<keyword evidence="4" id="KW-0378">Hydrolase</keyword>
<dbReference type="PANTHER" id="PTHR20963">
    <property type="entry name" value="MULTIPLE INOSITOL POLYPHOSPHATE PHOSPHATASE-RELATED"/>
    <property type="match status" value="1"/>
</dbReference>
<gene>
    <name evidence="18" type="ORF">A7U60_g5702</name>
</gene>
<keyword evidence="3" id="KW-0964">Secreted</keyword>
<evidence type="ECO:0000256" key="13">
    <source>
        <dbReference type="ARBA" id="ARBA00043788"/>
    </source>
</evidence>
<feature type="disulfide bond" evidence="16">
    <location>
        <begin position="445"/>
        <end position="453"/>
    </location>
</feature>
<evidence type="ECO:0000256" key="11">
    <source>
        <dbReference type="ARBA" id="ARBA00043721"/>
    </source>
</evidence>
<keyword evidence="6" id="KW-0325">Glycoprotein</keyword>
<name>A0A9Q5HWF9_SANBA</name>
<feature type="transmembrane region" description="Helical" evidence="17">
    <location>
        <begin position="33"/>
        <end position="53"/>
    </location>
</feature>
<feature type="disulfide bond" evidence="16">
    <location>
        <begin position="282"/>
        <end position="296"/>
    </location>
</feature>
<dbReference type="GO" id="GO:0016158">
    <property type="term" value="F:inositol hexakisphosphate 3-phosphatase activity"/>
    <property type="evidence" value="ECO:0007669"/>
    <property type="project" value="UniProtKB-EC"/>
</dbReference>
<evidence type="ECO:0000256" key="2">
    <source>
        <dbReference type="ARBA" id="ARBA00011245"/>
    </source>
</evidence>
<dbReference type="Gene3D" id="3.40.50.1240">
    <property type="entry name" value="Phosphoglycerate mutase-like"/>
    <property type="match status" value="1"/>
</dbReference>
<evidence type="ECO:0000256" key="1">
    <source>
        <dbReference type="ARBA" id="ARBA00004613"/>
    </source>
</evidence>
<keyword evidence="17" id="KW-0812">Transmembrane</keyword>
<evidence type="ECO:0000256" key="14">
    <source>
        <dbReference type="ARBA" id="ARBA00044106"/>
    </source>
</evidence>
<proteinExistence type="predicted"/>
<dbReference type="PROSITE" id="PS00616">
    <property type="entry name" value="HIS_ACID_PHOSPHAT_1"/>
    <property type="match status" value="1"/>
</dbReference>
<comment type="subunit">
    <text evidence="2">Monomer.</text>
</comment>
<dbReference type="GO" id="GO:0005576">
    <property type="term" value="C:extracellular region"/>
    <property type="evidence" value="ECO:0007669"/>
    <property type="project" value="UniProtKB-SubCell"/>
</dbReference>
<dbReference type="GO" id="GO:0003993">
    <property type="term" value="F:acid phosphatase activity"/>
    <property type="evidence" value="ECO:0007669"/>
    <property type="project" value="TreeGrafter"/>
</dbReference>
<feature type="disulfide bond" evidence="16">
    <location>
        <begin position="96"/>
        <end position="425"/>
    </location>
</feature>
<evidence type="ECO:0000256" key="7">
    <source>
        <dbReference type="ARBA" id="ARBA00041857"/>
    </source>
</evidence>
<comment type="subcellular location">
    <subcellularLocation>
        <location evidence="1">Secreted</location>
    </subcellularLocation>
</comment>
<dbReference type="PANTHER" id="PTHR20963:SF24">
    <property type="entry name" value="3-PHYTASE B"/>
    <property type="match status" value="1"/>
</dbReference>
<dbReference type="InterPro" id="IPR033379">
    <property type="entry name" value="Acid_Pase_AS"/>
</dbReference>
<evidence type="ECO:0000313" key="18">
    <source>
        <dbReference type="EMBL" id="OCB87186.1"/>
    </source>
</evidence>
<evidence type="ECO:0000256" key="9">
    <source>
        <dbReference type="ARBA" id="ARBA00043670"/>
    </source>
</evidence>
<evidence type="ECO:0000256" key="5">
    <source>
        <dbReference type="ARBA" id="ARBA00023157"/>
    </source>
</evidence>
<dbReference type="SUPFAM" id="SSF53254">
    <property type="entry name" value="Phosphoglycerate mutase-like"/>
    <property type="match status" value="1"/>
</dbReference>
<comment type="catalytic activity">
    <reaction evidence="10">
        <text>1D-myo-inositol 1,2-bisphosphate + H2O = 1D-myo-inositol 2-phosphate + phosphate</text>
        <dbReference type="Rhea" id="RHEA:77135"/>
        <dbReference type="ChEBI" id="CHEBI:15377"/>
        <dbReference type="ChEBI" id="CHEBI:43474"/>
        <dbReference type="ChEBI" id="CHEBI:84142"/>
        <dbReference type="ChEBI" id="CHEBI:195539"/>
    </reaction>
    <physiologicalReaction direction="left-to-right" evidence="10">
        <dbReference type="Rhea" id="RHEA:77136"/>
    </physiologicalReaction>
</comment>
<evidence type="ECO:0000256" key="17">
    <source>
        <dbReference type="SAM" id="Phobius"/>
    </source>
</evidence>
<feature type="disulfide bond" evidence="16">
    <location>
        <begin position="236"/>
        <end position="476"/>
    </location>
</feature>
<comment type="caution">
    <text evidence="18">The sequence shown here is derived from an EMBL/GenBank/DDBJ whole genome shotgun (WGS) entry which is preliminary data.</text>
</comment>
<dbReference type="CDD" id="cd07061">
    <property type="entry name" value="HP_HAP_like"/>
    <property type="match status" value="1"/>
</dbReference>
<comment type="catalytic activity">
    <reaction evidence="13">
        <text>1D-myo-inositol hexakisphosphate + H2O = 1D-myo-inositol 1,2,4,5,6-pentakisphosphate + phosphate</text>
        <dbReference type="Rhea" id="RHEA:16989"/>
        <dbReference type="ChEBI" id="CHEBI:15377"/>
        <dbReference type="ChEBI" id="CHEBI:43474"/>
        <dbReference type="ChEBI" id="CHEBI:57798"/>
        <dbReference type="ChEBI" id="CHEBI:58130"/>
        <dbReference type="EC" id="3.1.3.8"/>
    </reaction>
    <physiologicalReaction direction="left-to-right" evidence="13">
        <dbReference type="Rhea" id="RHEA:16990"/>
    </physiologicalReaction>
</comment>
<dbReference type="PIRSF" id="PIRSF000894">
    <property type="entry name" value="Acid_phosphatase"/>
    <property type="match status" value="1"/>
</dbReference>
<comment type="catalytic activity">
    <reaction evidence="9">
        <text>1D-myo-inositol 1,2,5,6-tetrakisphosphate + H2O = 1D-myo-inositol 1,2,6-trisphosphate + phosphate</text>
        <dbReference type="Rhea" id="RHEA:77119"/>
        <dbReference type="ChEBI" id="CHEBI:15377"/>
        <dbReference type="ChEBI" id="CHEBI:43474"/>
        <dbReference type="ChEBI" id="CHEBI:195535"/>
        <dbReference type="ChEBI" id="CHEBI:195537"/>
    </reaction>
    <physiologicalReaction direction="left-to-right" evidence="9">
        <dbReference type="Rhea" id="RHEA:77120"/>
    </physiologicalReaction>
</comment>
<comment type="catalytic activity">
    <reaction evidence="12">
        <text>1D-myo-inositol 1,2,4,5,6-pentakisphosphate + H2O = 1D-myo-inositol 1,2,5,6-tetrakisphosphate + phosphate</text>
        <dbReference type="Rhea" id="RHEA:77115"/>
        <dbReference type="ChEBI" id="CHEBI:15377"/>
        <dbReference type="ChEBI" id="CHEBI:43474"/>
        <dbReference type="ChEBI" id="CHEBI:57798"/>
        <dbReference type="ChEBI" id="CHEBI:195535"/>
    </reaction>
    <physiologicalReaction direction="left-to-right" evidence="12">
        <dbReference type="Rhea" id="RHEA:77116"/>
    </physiologicalReaction>
</comment>
<evidence type="ECO:0000256" key="3">
    <source>
        <dbReference type="ARBA" id="ARBA00022525"/>
    </source>
</evidence>
<accession>A0A9Q5HWF9</accession>
<dbReference type="Proteomes" id="UP000757232">
    <property type="component" value="Unassembled WGS sequence"/>
</dbReference>
<evidence type="ECO:0000256" key="12">
    <source>
        <dbReference type="ARBA" id="ARBA00043748"/>
    </source>
</evidence>
<keyword evidence="5 16" id="KW-1015">Disulfide bond</keyword>